<dbReference type="RefSeq" id="WP_133263848.1">
    <property type="nucleotide sequence ID" value="NZ_SJCY01000019.1"/>
</dbReference>
<keyword evidence="10" id="KW-1185">Reference proteome</keyword>
<feature type="transmembrane region" description="Helical" evidence="7">
    <location>
        <begin position="49"/>
        <end position="70"/>
    </location>
</feature>
<dbReference type="InterPro" id="IPR051689">
    <property type="entry name" value="Sterol_desaturase/TMEM195"/>
</dbReference>
<evidence type="ECO:0000313" key="9">
    <source>
        <dbReference type="EMBL" id="TDG34828.1"/>
    </source>
</evidence>
<dbReference type="GO" id="GO:0005506">
    <property type="term" value="F:iron ion binding"/>
    <property type="evidence" value="ECO:0007669"/>
    <property type="project" value="InterPro"/>
</dbReference>
<dbReference type="PANTHER" id="PTHR21624:SF1">
    <property type="entry name" value="ALKYLGLYCEROL MONOOXYGENASE"/>
    <property type="match status" value="1"/>
</dbReference>
<evidence type="ECO:0000256" key="3">
    <source>
        <dbReference type="ARBA" id="ARBA00022989"/>
    </source>
</evidence>
<evidence type="ECO:0000256" key="5">
    <source>
        <dbReference type="ARBA" id="ARBA00023098"/>
    </source>
</evidence>
<evidence type="ECO:0000256" key="2">
    <source>
        <dbReference type="ARBA" id="ARBA00022692"/>
    </source>
</evidence>
<gene>
    <name evidence="9" type="ORF">EZJ43_16615</name>
</gene>
<dbReference type="Pfam" id="PF04116">
    <property type="entry name" value="FA_hydroxylase"/>
    <property type="match status" value="1"/>
</dbReference>
<dbReference type="GO" id="GO:0016020">
    <property type="term" value="C:membrane"/>
    <property type="evidence" value="ECO:0007669"/>
    <property type="project" value="GOC"/>
</dbReference>
<comment type="caution">
    <text evidence="9">The sequence shown here is derived from an EMBL/GenBank/DDBJ whole genome shotgun (WGS) entry which is preliminary data.</text>
</comment>
<name>A0A4R5MH37_9SPHI</name>
<evidence type="ECO:0000256" key="4">
    <source>
        <dbReference type="ARBA" id="ARBA00023002"/>
    </source>
</evidence>
<dbReference type="PANTHER" id="PTHR21624">
    <property type="entry name" value="STEROL DESATURASE-RELATED PROTEIN"/>
    <property type="match status" value="1"/>
</dbReference>
<protein>
    <submittedName>
        <fullName evidence="9">Sterol desaturase family protein</fullName>
    </submittedName>
</protein>
<dbReference type="AlphaFoldDB" id="A0A4R5MH37"/>
<dbReference type="GO" id="GO:0006643">
    <property type="term" value="P:membrane lipid metabolic process"/>
    <property type="evidence" value="ECO:0007669"/>
    <property type="project" value="TreeGrafter"/>
</dbReference>
<proteinExistence type="predicted"/>
<comment type="subcellular location">
    <subcellularLocation>
        <location evidence="1">Endomembrane system</location>
        <topology evidence="1">Multi-pass membrane protein</topology>
    </subcellularLocation>
</comment>
<dbReference type="GO" id="GO:0012505">
    <property type="term" value="C:endomembrane system"/>
    <property type="evidence" value="ECO:0007669"/>
    <property type="project" value="UniProtKB-SubCell"/>
</dbReference>
<keyword evidence="5" id="KW-0443">Lipid metabolism</keyword>
<evidence type="ECO:0000259" key="8">
    <source>
        <dbReference type="Pfam" id="PF04116"/>
    </source>
</evidence>
<organism evidence="9 10">
    <name type="scientific">Pedobacter changchengzhani</name>
    <dbReference type="NCBI Taxonomy" id="2529274"/>
    <lineage>
        <taxon>Bacteria</taxon>
        <taxon>Pseudomonadati</taxon>
        <taxon>Bacteroidota</taxon>
        <taxon>Sphingobacteriia</taxon>
        <taxon>Sphingobacteriales</taxon>
        <taxon>Sphingobacteriaceae</taxon>
        <taxon>Pedobacter</taxon>
    </lineage>
</organism>
<evidence type="ECO:0000256" key="1">
    <source>
        <dbReference type="ARBA" id="ARBA00004127"/>
    </source>
</evidence>
<keyword evidence="2 7" id="KW-0812">Transmembrane</keyword>
<feature type="transmembrane region" description="Helical" evidence="7">
    <location>
        <begin position="12"/>
        <end position="28"/>
    </location>
</feature>
<feature type="domain" description="Fatty acid hydroxylase" evidence="8">
    <location>
        <begin position="85"/>
        <end position="222"/>
    </location>
</feature>
<dbReference type="GO" id="GO:0050479">
    <property type="term" value="F:glyceryl-ether monooxygenase activity"/>
    <property type="evidence" value="ECO:0007669"/>
    <property type="project" value="TreeGrafter"/>
</dbReference>
<evidence type="ECO:0000256" key="7">
    <source>
        <dbReference type="SAM" id="Phobius"/>
    </source>
</evidence>
<accession>A0A4R5MH37</accession>
<keyword evidence="4" id="KW-0560">Oxidoreductase</keyword>
<evidence type="ECO:0000313" key="10">
    <source>
        <dbReference type="Proteomes" id="UP000295668"/>
    </source>
</evidence>
<dbReference type="EMBL" id="SJCY01000019">
    <property type="protein sequence ID" value="TDG34828.1"/>
    <property type="molecule type" value="Genomic_DNA"/>
</dbReference>
<sequence>MGLIAKIFDKRAAPILTAFFVVLFIVEHKRKLRKTTQPLTKRIVTNTTVALPSFMLLRFLFLPVLVHLASKNKPISAKLPRVFTWIFTFLVLDYGNYLWHVTNHKLPVLWRFHLVHHTDLDMDTTTAFRFHFMEMIGSVFSRGLFVQLSRATAKQVLYYEFLFELATQFHHSNVKIPKEIENLLNLVFVTPRMHGIHHSVNQQETDSNYSVIFSFWDRIHSTFKFKPEQDKVIIGLPAYRDAAQMTPKYLLSMPFNRQFRNNHAHS</sequence>
<dbReference type="InterPro" id="IPR006694">
    <property type="entry name" value="Fatty_acid_hydroxylase"/>
</dbReference>
<dbReference type="OrthoDB" id="9770329at2"/>
<feature type="transmembrane region" description="Helical" evidence="7">
    <location>
        <begin position="82"/>
        <end position="99"/>
    </location>
</feature>
<keyword evidence="6 7" id="KW-0472">Membrane</keyword>
<dbReference type="GO" id="GO:0008610">
    <property type="term" value="P:lipid biosynthetic process"/>
    <property type="evidence" value="ECO:0007669"/>
    <property type="project" value="InterPro"/>
</dbReference>
<dbReference type="Proteomes" id="UP000295668">
    <property type="component" value="Unassembled WGS sequence"/>
</dbReference>
<keyword evidence="3 7" id="KW-1133">Transmembrane helix</keyword>
<evidence type="ECO:0000256" key="6">
    <source>
        <dbReference type="ARBA" id="ARBA00023136"/>
    </source>
</evidence>
<reference evidence="9 10" key="1">
    <citation type="submission" date="2019-02" db="EMBL/GenBank/DDBJ databases">
        <title>Pedobacter sp. nov., a novel speices isolated from soil of pinguins habitat in Antarcitica.</title>
        <authorList>
            <person name="He R.-H."/>
        </authorList>
    </citation>
    <scope>NUCLEOTIDE SEQUENCE [LARGE SCALE GENOMIC DNA]</scope>
    <source>
        <strain evidence="9 10">E01020</strain>
    </source>
</reference>